<keyword evidence="4" id="KW-1185">Reference proteome</keyword>
<reference evidence="3 4" key="1">
    <citation type="submission" date="2024-06" db="EMBL/GenBank/DDBJ databases">
        <title>A chromosome-level genome assembly of beet webworm, Loxostege sticticalis.</title>
        <authorList>
            <person name="Zhang Y."/>
        </authorList>
    </citation>
    <scope>NUCLEOTIDE SEQUENCE [LARGE SCALE GENOMIC DNA]</scope>
    <source>
        <strain evidence="3">AQ026</strain>
        <tissue evidence="3">Whole body</tissue>
    </source>
</reference>
<evidence type="ECO:0000313" key="3">
    <source>
        <dbReference type="EMBL" id="KAL0852491.1"/>
    </source>
</evidence>
<comment type="caution">
    <text evidence="3">The sequence shown here is derived from an EMBL/GenBank/DDBJ whole genome shotgun (WGS) entry which is preliminary data.</text>
</comment>
<feature type="compositionally biased region" description="Polar residues" evidence="1">
    <location>
        <begin position="121"/>
        <end position="131"/>
    </location>
</feature>
<dbReference type="InterPro" id="IPR058520">
    <property type="entry name" value="DUF8207"/>
</dbReference>
<dbReference type="Pfam" id="PF26634">
    <property type="entry name" value="DUF8207"/>
    <property type="match status" value="1"/>
</dbReference>
<dbReference type="PANTHER" id="PTHR35374">
    <property type="entry name" value="CYCLIN-DEPENDENT KINASE 11A-LIKE"/>
    <property type="match status" value="1"/>
</dbReference>
<organism evidence="3 4">
    <name type="scientific">Loxostege sticticalis</name>
    <name type="common">Beet webworm moth</name>
    <dbReference type="NCBI Taxonomy" id="481309"/>
    <lineage>
        <taxon>Eukaryota</taxon>
        <taxon>Metazoa</taxon>
        <taxon>Ecdysozoa</taxon>
        <taxon>Arthropoda</taxon>
        <taxon>Hexapoda</taxon>
        <taxon>Insecta</taxon>
        <taxon>Pterygota</taxon>
        <taxon>Neoptera</taxon>
        <taxon>Endopterygota</taxon>
        <taxon>Lepidoptera</taxon>
        <taxon>Glossata</taxon>
        <taxon>Ditrysia</taxon>
        <taxon>Pyraloidea</taxon>
        <taxon>Crambidae</taxon>
        <taxon>Pyraustinae</taxon>
        <taxon>Loxostege</taxon>
    </lineage>
</organism>
<protein>
    <recommendedName>
        <fullName evidence="2">DUF8207 domain-containing protein</fullName>
    </recommendedName>
</protein>
<feature type="region of interest" description="Disordered" evidence="1">
    <location>
        <begin position="51"/>
        <end position="131"/>
    </location>
</feature>
<feature type="domain" description="DUF8207" evidence="2">
    <location>
        <begin position="146"/>
        <end position="243"/>
    </location>
</feature>
<evidence type="ECO:0000259" key="2">
    <source>
        <dbReference type="Pfam" id="PF26634"/>
    </source>
</evidence>
<dbReference type="PANTHER" id="PTHR35374:SF1">
    <property type="entry name" value="PROTEIN KINASE DOMAIN-CONTAINING PROTEIN"/>
    <property type="match status" value="1"/>
</dbReference>
<gene>
    <name evidence="3" type="ORF">ABMA27_017046</name>
</gene>
<dbReference type="Proteomes" id="UP001549920">
    <property type="component" value="Unassembled WGS sequence"/>
</dbReference>
<feature type="compositionally biased region" description="Acidic residues" evidence="1">
    <location>
        <begin position="84"/>
        <end position="97"/>
    </location>
</feature>
<proteinExistence type="predicted"/>
<feature type="compositionally biased region" description="Basic and acidic residues" evidence="1">
    <location>
        <begin position="51"/>
        <end position="66"/>
    </location>
</feature>
<sequence length="344" mass="39255">MERDLKEQIVKSATAVKRKVEMIKDAKNTHNLALETLLKPIVDPLNILTRKNGEKNNFNDDTEQTHLIKKTKYSESETSISSSDDFEDPVNNEEYSENDDRKTPNKTLTTTADDDTHENSFKSLQSSPSFANDSLSWSTSSEVLKDVPYGVRNDRGKLMLGTTRVYDDDRILKVGTRSLKKTLGLKELLYKKIPNLEMITEEDLQNYKLLLMDTNAHKRGWDPTKPISSNKGFKYMHVIKPLFKYSRNHTSSVESLPKGEGVDILKEVKKDTDLVYWNDPNELVERLKLLLGSWAAGNTGVYNEIHAIIEEMHEAGIIKDIKYIKLPTGGLRSIISLQKPTRRQ</sequence>
<evidence type="ECO:0000313" key="4">
    <source>
        <dbReference type="Proteomes" id="UP001549920"/>
    </source>
</evidence>
<accession>A0ABR3GYM9</accession>
<dbReference type="EMBL" id="JBEUOH010000084">
    <property type="protein sequence ID" value="KAL0852491.1"/>
    <property type="molecule type" value="Genomic_DNA"/>
</dbReference>
<name>A0ABR3GYM9_LOXSC</name>
<evidence type="ECO:0000256" key="1">
    <source>
        <dbReference type="SAM" id="MobiDB-lite"/>
    </source>
</evidence>